<proteinExistence type="predicted"/>
<dbReference type="InterPro" id="IPR036415">
    <property type="entry name" value="Lamin_tail_dom_sf"/>
</dbReference>
<protein>
    <recommendedName>
        <fullName evidence="2">LTD domain-containing protein</fullName>
    </recommendedName>
</protein>
<reference evidence="3 4" key="1">
    <citation type="journal article" date="2023" name="Nucleic Acids Res.">
        <title>The hologenome of Daphnia magna reveals possible DNA methylation and microbiome-mediated evolution of the host genome.</title>
        <authorList>
            <person name="Chaturvedi A."/>
            <person name="Li X."/>
            <person name="Dhandapani V."/>
            <person name="Marshall H."/>
            <person name="Kissane S."/>
            <person name="Cuenca-Cambronero M."/>
            <person name="Asole G."/>
            <person name="Calvet F."/>
            <person name="Ruiz-Romero M."/>
            <person name="Marangio P."/>
            <person name="Guigo R."/>
            <person name="Rago D."/>
            <person name="Mirbahai L."/>
            <person name="Eastwood N."/>
            <person name="Colbourne J.K."/>
            <person name="Zhou J."/>
            <person name="Mallon E."/>
            <person name="Orsini L."/>
        </authorList>
    </citation>
    <scope>NUCLEOTIDE SEQUENCE [LARGE SCALE GENOMIC DNA]</scope>
    <source>
        <strain evidence="3">LRV0_1</strain>
    </source>
</reference>
<dbReference type="SUPFAM" id="SSF74853">
    <property type="entry name" value="Lamin A/C globular tail domain"/>
    <property type="match status" value="1"/>
</dbReference>
<organism evidence="3 4">
    <name type="scientific">Daphnia magna</name>
    <dbReference type="NCBI Taxonomy" id="35525"/>
    <lineage>
        <taxon>Eukaryota</taxon>
        <taxon>Metazoa</taxon>
        <taxon>Ecdysozoa</taxon>
        <taxon>Arthropoda</taxon>
        <taxon>Crustacea</taxon>
        <taxon>Branchiopoda</taxon>
        <taxon>Diplostraca</taxon>
        <taxon>Cladocera</taxon>
        <taxon>Anomopoda</taxon>
        <taxon>Daphniidae</taxon>
        <taxon>Daphnia</taxon>
    </lineage>
</organism>
<comment type="caution">
    <text evidence="3">The sequence shown here is derived from an EMBL/GenBank/DDBJ whole genome shotgun (WGS) entry which is preliminary data.</text>
</comment>
<evidence type="ECO:0000313" key="4">
    <source>
        <dbReference type="Proteomes" id="UP001234178"/>
    </source>
</evidence>
<dbReference type="InterPro" id="IPR001322">
    <property type="entry name" value="Lamin_tail_dom"/>
</dbReference>
<name>A0ABR0B8R2_9CRUS</name>
<evidence type="ECO:0000256" key="1">
    <source>
        <dbReference type="SAM" id="MobiDB-lite"/>
    </source>
</evidence>
<sequence>MSERDDERRGVAGLFDRDEVEGVLSGAFYSQAPEVPVYEVPAPAKASRAKEPKPAHYKVICISMYTKDLEHLDGLVDALKARGMTKASRSALIRAALDQVDLDKIPAGSDCPRAAFWATRSLALFALLSAAPVFALACADDTTDADLPAVTDAGKKDSGTKDAGKDSGSTPVDAGTDATVETDSGAIDAGSPDSGAVVDSGAVDAGPADAGAVDAGPRDAGVVDAGPVDAGGGGGCGAGHLLINELQVAGATASDEWVEIYNPTNCAVDFATFKLVYRSAAGANATRFTLAASPVIPAKGYALFVNSTGAAIPGADSTYLTASMAATGGAVAIIDAANAVVDSVGYGTATNIYVKGAAAVVPPANQSAARTPNGADSGNNLADFKVAAAPTPKAAN</sequence>
<evidence type="ECO:0000259" key="2">
    <source>
        <dbReference type="PROSITE" id="PS51841"/>
    </source>
</evidence>
<keyword evidence="4" id="KW-1185">Reference proteome</keyword>
<accession>A0ABR0B8R2</accession>
<feature type="compositionally biased region" description="Low complexity" evidence="1">
    <location>
        <begin position="193"/>
        <end position="202"/>
    </location>
</feature>
<gene>
    <name evidence="3" type="ORF">OUZ56_032369</name>
</gene>
<dbReference type="EMBL" id="JAOYFB010000041">
    <property type="protein sequence ID" value="KAK4044963.1"/>
    <property type="molecule type" value="Genomic_DNA"/>
</dbReference>
<dbReference type="PROSITE" id="PS51841">
    <property type="entry name" value="LTD"/>
    <property type="match status" value="1"/>
</dbReference>
<dbReference type="Proteomes" id="UP001234178">
    <property type="component" value="Unassembled WGS sequence"/>
</dbReference>
<dbReference type="Pfam" id="PF00932">
    <property type="entry name" value="LTD"/>
    <property type="match status" value="1"/>
</dbReference>
<feature type="region of interest" description="Disordered" evidence="1">
    <location>
        <begin position="147"/>
        <end position="202"/>
    </location>
</feature>
<feature type="compositionally biased region" description="Basic and acidic residues" evidence="1">
    <location>
        <begin position="153"/>
        <end position="165"/>
    </location>
</feature>
<feature type="domain" description="LTD" evidence="2">
    <location>
        <begin position="232"/>
        <end position="348"/>
    </location>
</feature>
<evidence type="ECO:0000313" key="3">
    <source>
        <dbReference type="EMBL" id="KAK4044963.1"/>
    </source>
</evidence>